<dbReference type="InterPro" id="IPR013187">
    <property type="entry name" value="F-box-assoc_dom_typ3"/>
</dbReference>
<dbReference type="PANTHER" id="PTHR31111:SF133">
    <property type="entry name" value="OS07G0196600 PROTEIN"/>
    <property type="match status" value="1"/>
</dbReference>
<evidence type="ECO:0000259" key="1">
    <source>
        <dbReference type="Pfam" id="PF08268"/>
    </source>
</evidence>
<feature type="domain" description="F-box associated beta-propeller type 3" evidence="1">
    <location>
        <begin position="4"/>
        <end position="139"/>
    </location>
</feature>
<evidence type="ECO:0000313" key="3">
    <source>
        <dbReference type="Proteomes" id="UP000095767"/>
    </source>
</evidence>
<sequence length="158" mass="17388">MIGTCNGLLCLLRPNERHDIVVIKPVTREAIAVDLPSTWYYGRNEATYSFGYHPATGQYKIVHVPSYEPARLDAVRVLTLGDDDGPGAWREVPAPAGSSCFLRFGLVSVGGVTYWVTEDAERIMSFDLMDERVAPVESPPMPVSLVPMKVQLPAVPSR</sequence>
<dbReference type="EMBL" id="LWDX02066227">
    <property type="protein sequence ID" value="OEL15590.1"/>
    <property type="molecule type" value="Genomic_DNA"/>
</dbReference>
<reference evidence="2 3" key="1">
    <citation type="submission" date="2016-09" db="EMBL/GenBank/DDBJ databases">
        <title>The draft genome of Dichanthelium oligosanthes: A C3 panicoid grass species.</title>
        <authorList>
            <person name="Studer A.J."/>
            <person name="Schnable J.C."/>
            <person name="Brutnell T.P."/>
        </authorList>
    </citation>
    <scope>NUCLEOTIDE SEQUENCE [LARGE SCALE GENOMIC DNA]</scope>
    <source>
        <strain evidence="3">cv. Kellogg 1175</strain>
        <tissue evidence="2">Leaf</tissue>
    </source>
</reference>
<accession>A0A1E5URV5</accession>
<dbReference type="InterPro" id="IPR017451">
    <property type="entry name" value="F-box-assoc_interact_dom"/>
</dbReference>
<dbReference type="NCBIfam" id="TIGR01640">
    <property type="entry name" value="F_box_assoc_1"/>
    <property type="match status" value="1"/>
</dbReference>
<name>A0A1E5URV5_9POAL</name>
<protein>
    <recommendedName>
        <fullName evidence="1">F-box associated beta-propeller type 3 domain-containing protein</fullName>
    </recommendedName>
</protein>
<dbReference type="Proteomes" id="UP000095767">
    <property type="component" value="Unassembled WGS sequence"/>
</dbReference>
<dbReference type="AlphaFoldDB" id="A0A1E5URV5"/>
<dbReference type="Pfam" id="PF08268">
    <property type="entry name" value="FBA_3"/>
    <property type="match status" value="1"/>
</dbReference>
<evidence type="ECO:0000313" key="2">
    <source>
        <dbReference type="EMBL" id="OEL15590.1"/>
    </source>
</evidence>
<dbReference type="PANTHER" id="PTHR31111">
    <property type="entry name" value="BNAA05G37150D PROTEIN-RELATED"/>
    <property type="match status" value="1"/>
</dbReference>
<dbReference type="OrthoDB" id="693579at2759"/>
<comment type="caution">
    <text evidence="2">The sequence shown here is derived from an EMBL/GenBank/DDBJ whole genome shotgun (WGS) entry which is preliminary data.</text>
</comment>
<proteinExistence type="predicted"/>
<keyword evidence="3" id="KW-1185">Reference proteome</keyword>
<organism evidence="2 3">
    <name type="scientific">Dichanthelium oligosanthes</name>
    <dbReference type="NCBI Taxonomy" id="888268"/>
    <lineage>
        <taxon>Eukaryota</taxon>
        <taxon>Viridiplantae</taxon>
        <taxon>Streptophyta</taxon>
        <taxon>Embryophyta</taxon>
        <taxon>Tracheophyta</taxon>
        <taxon>Spermatophyta</taxon>
        <taxon>Magnoliopsida</taxon>
        <taxon>Liliopsida</taxon>
        <taxon>Poales</taxon>
        <taxon>Poaceae</taxon>
        <taxon>PACMAD clade</taxon>
        <taxon>Panicoideae</taxon>
        <taxon>Panicodae</taxon>
        <taxon>Paniceae</taxon>
        <taxon>Dichantheliinae</taxon>
        <taxon>Dichanthelium</taxon>
    </lineage>
</organism>
<gene>
    <name evidence="2" type="ORF">BAE44_0023393</name>
</gene>